<accession>A0A3S3N4I7</accession>
<evidence type="ECO:0000313" key="4">
    <source>
        <dbReference type="EMBL" id="RWR80663.1"/>
    </source>
</evidence>
<keyword evidence="5" id="KW-1185">Reference proteome</keyword>
<dbReference type="SUPFAM" id="SSF47699">
    <property type="entry name" value="Bifunctional inhibitor/lipid-transfer protein/seed storage 2S albumin"/>
    <property type="match status" value="1"/>
</dbReference>
<feature type="region of interest" description="Disordered" evidence="1">
    <location>
        <begin position="32"/>
        <end position="55"/>
    </location>
</feature>
<protein>
    <submittedName>
        <fullName evidence="4">Glycine-rich cell wall structural protein 1-like protein isoform X1</fullName>
    </submittedName>
</protein>
<dbReference type="AlphaFoldDB" id="A0A3S3N4I7"/>
<feature type="domain" description="Bifunctional inhibitor/plant lipid transfer protein/seed storage helical" evidence="3">
    <location>
        <begin position="91"/>
        <end position="172"/>
    </location>
</feature>
<comment type="caution">
    <text evidence="4">The sequence shown here is derived from an EMBL/GenBank/DDBJ whole genome shotgun (WGS) entry which is preliminary data.</text>
</comment>
<evidence type="ECO:0000256" key="2">
    <source>
        <dbReference type="SAM" id="SignalP"/>
    </source>
</evidence>
<dbReference type="InterPro" id="IPR036312">
    <property type="entry name" value="Bifun_inhib/LTP/seed_sf"/>
</dbReference>
<dbReference type="Proteomes" id="UP000283530">
    <property type="component" value="Unassembled WGS sequence"/>
</dbReference>
<evidence type="ECO:0000256" key="1">
    <source>
        <dbReference type="SAM" id="MobiDB-lite"/>
    </source>
</evidence>
<feature type="compositionally biased region" description="Basic residues" evidence="1">
    <location>
        <begin position="39"/>
        <end position="50"/>
    </location>
</feature>
<dbReference type="SMART" id="SM00499">
    <property type="entry name" value="AAI"/>
    <property type="match status" value="1"/>
</dbReference>
<dbReference type="CDD" id="cd01958">
    <property type="entry name" value="HPS_like"/>
    <property type="match status" value="1"/>
</dbReference>
<dbReference type="InterPro" id="IPR051636">
    <property type="entry name" value="Plant_LTP/defense-related"/>
</dbReference>
<dbReference type="OrthoDB" id="1935738at2759"/>
<feature type="signal peptide" evidence="2">
    <location>
        <begin position="1"/>
        <end position="26"/>
    </location>
</feature>
<dbReference type="PANTHER" id="PTHR31731">
    <property type="match status" value="1"/>
</dbReference>
<gene>
    <name evidence="4" type="ORF">CKAN_00931500</name>
</gene>
<sequence length="175" mass="18281">MASNLTAVSFLLLIFMATTVIPPISACGHCPSPSQPPYKKPHPPHKKPPKTKPPVTKPPIINPPIIVPPPIVTPPVTKPPCPPPPSAPTTCPIDALKLGLCVDLLGGLVHIGLGDPVVNVCCPVLQGLLELEAAICLCTALRLKVLNLNIFLPIALQLLATCGKEVPPGFTCPPL</sequence>
<proteinExistence type="predicted"/>
<dbReference type="STRING" id="337451.A0A3S3N4I7"/>
<dbReference type="InterPro" id="IPR016140">
    <property type="entry name" value="Bifunc_inhib/LTP/seed_store"/>
</dbReference>
<evidence type="ECO:0000313" key="5">
    <source>
        <dbReference type="Proteomes" id="UP000283530"/>
    </source>
</evidence>
<keyword evidence="2" id="KW-0732">Signal</keyword>
<dbReference type="Pfam" id="PF14547">
    <property type="entry name" value="Hydrophob_seed"/>
    <property type="match status" value="1"/>
</dbReference>
<organism evidence="4 5">
    <name type="scientific">Cinnamomum micranthum f. kanehirae</name>
    <dbReference type="NCBI Taxonomy" id="337451"/>
    <lineage>
        <taxon>Eukaryota</taxon>
        <taxon>Viridiplantae</taxon>
        <taxon>Streptophyta</taxon>
        <taxon>Embryophyta</taxon>
        <taxon>Tracheophyta</taxon>
        <taxon>Spermatophyta</taxon>
        <taxon>Magnoliopsida</taxon>
        <taxon>Magnoliidae</taxon>
        <taxon>Laurales</taxon>
        <taxon>Lauraceae</taxon>
        <taxon>Cinnamomum</taxon>
    </lineage>
</organism>
<dbReference type="InterPro" id="IPR027923">
    <property type="entry name" value="Hydrophob_seed_dom"/>
</dbReference>
<dbReference type="Gene3D" id="1.10.110.10">
    <property type="entry name" value="Plant lipid-transfer and hydrophobic proteins"/>
    <property type="match status" value="1"/>
</dbReference>
<dbReference type="EMBL" id="QPKB01000003">
    <property type="protein sequence ID" value="RWR80663.1"/>
    <property type="molecule type" value="Genomic_DNA"/>
</dbReference>
<feature type="chain" id="PRO_5018735293" evidence="2">
    <location>
        <begin position="27"/>
        <end position="175"/>
    </location>
</feature>
<evidence type="ECO:0000259" key="3">
    <source>
        <dbReference type="SMART" id="SM00499"/>
    </source>
</evidence>
<name>A0A3S3N4I7_9MAGN</name>
<reference evidence="4 5" key="1">
    <citation type="journal article" date="2019" name="Nat. Plants">
        <title>Stout camphor tree genome fills gaps in understanding of flowering plant genome evolution.</title>
        <authorList>
            <person name="Chaw S.M."/>
            <person name="Liu Y.C."/>
            <person name="Wu Y.W."/>
            <person name="Wang H.Y."/>
            <person name="Lin C.I."/>
            <person name="Wu C.S."/>
            <person name="Ke H.M."/>
            <person name="Chang L.Y."/>
            <person name="Hsu C.Y."/>
            <person name="Yang H.T."/>
            <person name="Sudianto E."/>
            <person name="Hsu M.H."/>
            <person name="Wu K.P."/>
            <person name="Wang L.N."/>
            <person name="Leebens-Mack J.H."/>
            <person name="Tsai I.J."/>
        </authorList>
    </citation>
    <scope>NUCLEOTIDE SEQUENCE [LARGE SCALE GENOMIC DNA]</scope>
    <source>
        <strain evidence="5">cv. Chaw 1501</strain>
        <tissue evidence="4">Young leaves</tissue>
    </source>
</reference>